<comment type="function">
    <text evidence="4">Catalyzes the complicated ring closure reaction between the two acyclic compounds 1-deoxy-D-xylulose-5-phosphate (DXP) and 3-amino-2-oxopropyl phosphate (1-amino-acetone-3-phosphate or AAP) to form pyridoxine 5'-phosphate (PNP) and inorganic phosphate.</text>
</comment>
<dbReference type="CDD" id="cd00003">
    <property type="entry name" value="PNPsynthase"/>
    <property type="match status" value="1"/>
</dbReference>
<evidence type="ECO:0000256" key="3">
    <source>
        <dbReference type="ARBA" id="ARBA00023096"/>
    </source>
</evidence>
<dbReference type="UniPathway" id="UPA00244">
    <property type="reaction ID" value="UER00313"/>
</dbReference>
<comment type="pathway">
    <text evidence="4">Cofactor biosynthesis; pyridoxine 5'-phosphate biosynthesis; pyridoxine 5'-phosphate from D-erythrose 4-phosphate: step 5/5.</text>
</comment>
<dbReference type="InterPro" id="IPR004569">
    <property type="entry name" value="PyrdxlP_synth_PdxJ"/>
</dbReference>
<feature type="site" description="Transition state stabilizer" evidence="4">
    <location>
        <position position="152"/>
    </location>
</feature>
<dbReference type="AlphaFoldDB" id="A0A1M6TQI2"/>
<dbReference type="GO" id="GO:0008615">
    <property type="term" value="P:pyridoxine biosynthetic process"/>
    <property type="evidence" value="ECO:0007669"/>
    <property type="project" value="UniProtKB-UniRule"/>
</dbReference>
<protein>
    <recommendedName>
        <fullName evidence="4 5">Pyridoxine 5'-phosphate synthase</fullName>
        <shortName evidence="4">PNP synthase</shortName>
        <ecNumber evidence="4 5">2.6.99.2</ecNumber>
    </recommendedName>
</protein>
<dbReference type="RefSeq" id="WP_072715344.1">
    <property type="nucleotide sequence ID" value="NZ_FRAU01000004.1"/>
</dbReference>
<feature type="binding site" evidence="4">
    <location>
        <position position="7"/>
    </location>
    <ligand>
        <name>3-amino-2-oxopropyl phosphate</name>
        <dbReference type="ChEBI" id="CHEBI:57279"/>
    </ligand>
</feature>
<keyword evidence="2 4" id="KW-0808">Transferase</keyword>
<evidence type="ECO:0000256" key="1">
    <source>
        <dbReference type="ARBA" id="ARBA00022490"/>
    </source>
</evidence>
<dbReference type="GO" id="GO:0005829">
    <property type="term" value="C:cytosol"/>
    <property type="evidence" value="ECO:0007669"/>
    <property type="project" value="TreeGrafter"/>
</dbReference>
<feature type="active site" description="Proton donor" evidence="4">
    <location>
        <position position="192"/>
    </location>
</feature>
<dbReference type="InterPro" id="IPR036130">
    <property type="entry name" value="Pyridoxine-5'_phos_synth"/>
</dbReference>
<feature type="binding site" evidence="4">
    <location>
        <position position="50"/>
    </location>
    <ligand>
        <name>1-deoxy-D-xylulose 5-phosphate</name>
        <dbReference type="ChEBI" id="CHEBI:57792"/>
    </ligand>
</feature>
<evidence type="ECO:0000313" key="7">
    <source>
        <dbReference type="Proteomes" id="UP000185812"/>
    </source>
</evidence>
<comment type="catalytic activity">
    <reaction evidence="4">
        <text>3-amino-2-oxopropyl phosphate + 1-deoxy-D-xylulose 5-phosphate = pyridoxine 5'-phosphate + phosphate + 2 H2O + H(+)</text>
        <dbReference type="Rhea" id="RHEA:15265"/>
        <dbReference type="ChEBI" id="CHEBI:15377"/>
        <dbReference type="ChEBI" id="CHEBI:15378"/>
        <dbReference type="ChEBI" id="CHEBI:43474"/>
        <dbReference type="ChEBI" id="CHEBI:57279"/>
        <dbReference type="ChEBI" id="CHEBI:57792"/>
        <dbReference type="ChEBI" id="CHEBI:58589"/>
        <dbReference type="EC" id="2.6.99.2"/>
    </reaction>
</comment>
<dbReference type="EMBL" id="FRAU01000004">
    <property type="protein sequence ID" value="SHK59173.1"/>
    <property type="molecule type" value="Genomic_DNA"/>
</dbReference>
<keyword evidence="1 4" id="KW-0963">Cytoplasm</keyword>
<reference evidence="7" key="1">
    <citation type="submission" date="2016-11" db="EMBL/GenBank/DDBJ databases">
        <authorList>
            <person name="Varghese N."/>
            <person name="Submissions S."/>
        </authorList>
    </citation>
    <scope>NUCLEOTIDE SEQUENCE [LARGE SCALE GENOMIC DNA]</scope>
    <source>
        <strain evidence="7">DSM 22212</strain>
    </source>
</reference>
<organism evidence="6 7">
    <name type="scientific">Rhodothermus profundi</name>
    <dbReference type="NCBI Taxonomy" id="633813"/>
    <lineage>
        <taxon>Bacteria</taxon>
        <taxon>Pseudomonadati</taxon>
        <taxon>Rhodothermota</taxon>
        <taxon>Rhodothermia</taxon>
        <taxon>Rhodothermales</taxon>
        <taxon>Rhodothermaceae</taxon>
        <taxon>Rhodothermus</taxon>
    </lineage>
</organism>
<feature type="active site" description="Proton acceptor" evidence="4">
    <location>
        <position position="43"/>
    </location>
</feature>
<gene>
    <name evidence="4" type="primary">pdxJ</name>
    <name evidence="6" type="ORF">SAMN04488087_1489</name>
</gene>
<proteinExistence type="inferred from homology"/>
<feature type="binding site" evidence="4">
    <location>
        <position position="193"/>
    </location>
    <ligand>
        <name>3-amino-2-oxopropyl phosphate</name>
        <dbReference type="ChEBI" id="CHEBI:57279"/>
    </ligand>
</feature>
<dbReference type="NCBIfam" id="NF003625">
    <property type="entry name" value="PRK05265.1-3"/>
    <property type="match status" value="1"/>
</dbReference>
<dbReference type="SUPFAM" id="SSF63892">
    <property type="entry name" value="Pyridoxine 5'-phosphate synthase"/>
    <property type="match status" value="1"/>
</dbReference>
<name>A0A1M6TQI2_9BACT</name>
<feature type="binding site" evidence="4">
    <location>
        <begin position="215"/>
        <end position="216"/>
    </location>
    <ligand>
        <name>3-amino-2-oxopropyl phosphate</name>
        <dbReference type="ChEBI" id="CHEBI:57279"/>
    </ligand>
</feature>
<feature type="active site" description="Proton acceptor" evidence="4">
    <location>
        <position position="70"/>
    </location>
</feature>
<accession>A0A1M6TQI2</accession>
<dbReference type="EC" id="2.6.99.2" evidence="4 5"/>
<feature type="binding site" evidence="4">
    <location>
        <position position="18"/>
    </location>
    <ligand>
        <name>3-amino-2-oxopropyl phosphate</name>
        <dbReference type="ChEBI" id="CHEBI:57279"/>
    </ligand>
</feature>
<dbReference type="HAMAP" id="MF_00279">
    <property type="entry name" value="PdxJ"/>
    <property type="match status" value="1"/>
</dbReference>
<evidence type="ECO:0000256" key="4">
    <source>
        <dbReference type="HAMAP-Rule" id="MF_00279"/>
    </source>
</evidence>
<dbReference type="STRING" id="633813.SAMN04488087_1489"/>
<feature type="binding site" evidence="4">
    <location>
        <position position="45"/>
    </location>
    <ligand>
        <name>1-deoxy-D-xylulose 5-phosphate</name>
        <dbReference type="ChEBI" id="CHEBI:57792"/>
    </ligand>
</feature>
<dbReference type="Pfam" id="PF03740">
    <property type="entry name" value="PdxJ"/>
    <property type="match status" value="1"/>
</dbReference>
<dbReference type="PANTHER" id="PTHR30456:SF0">
    <property type="entry name" value="PYRIDOXINE 5'-PHOSPHATE SYNTHASE"/>
    <property type="match status" value="1"/>
</dbReference>
<dbReference type="InterPro" id="IPR013785">
    <property type="entry name" value="Aldolase_TIM"/>
</dbReference>
<comment type="subunit">
    <text evidence="4">Homooctamer; tetramer of dimers.</text>
</comment>
<comment type="similarity">
    <text evidence="4">Belongs to the PNP synthase family.</text>
</comment>
<sequence>MTRLLVNIDHVATLRNARQEAFPDPVQAAVLCELAGADGIVFHLREDRRHITDRDVFRLKEVVQGKLDFELSTNEEIVAICCQVRPHLATLVPERREEITTEGGLDVIANRTRLQEVIPRLFEAGIEEVALFVDPDLRQIEAAREVGANAIELHTGNFANARTEAARRAEAEKLAAAARKAHALGLQVHAGHGLNYHNYPLFRETVPHIHEVSIGFAIIARAVLVGLETAVREMRRLVKGY</sequence>
<dbReference type="Proteomes" id="UP000185812">
    <property type="component" value="Unassembled WGS sequence"/>
</dbReference>
<dbReference type="OrthoDB" id="9806590at2"/>
<dbReference type="GO" id="GO:0033856">
    <property type="term" value="F:pyridoxine 5'-phosphate synthase activity"/>
    <property type="evidence" value="ECO:0007669"/>
    <property type="project" value="UniProtKB-UniRule"/>
</dbReference>
<dbReference type="NCBIfam" id="NF003627">
    <property type="entry name" value="PRK05265.1-5"/>
    <property type="match status" value="1"/>
</dbReference>
<dbReference type="NCBIfam" id="TIGR00559">
    <property type="entry name" value="pdxJ"/>
    <property type="match status" value="1"/>
</dbReference>
<evidence type="ECO:0000256" key="5">
    <source>
        <dbReference type="NCBIfam" id="TIGR00559"/>
    </source>
</evidence>
<feature type="binding site" evidence="4">
    <location>
        <position position="100"/>
    </location>
    <ligand>
        <name>1-deoxy-D-xylulose 5-phosphate</name>
        <dbReference type="ChEBI" id="CHEBI:57792"/>
    </ligand>
</feature>
<keyword evidence="3 4" id="KW-0664">Pyridoxine biosynthesis</keyword>
<evidence type="ECO:0000313" key="6">
    <source>
        <dbReference type="EMBL" id="SHK59173.1"/>
    </source>
</evidence>
<dbReference type="PANTHER" id="PTHR30456">
    <property type="entry name" value="PYRIDOXINE 5'-PHOSPHATE SYNTHASE"/>
    <property type="match status" value="1"/>
</dbReference>
<evidence type="ECO:0000256" key="2">
    <source>
        <dbReference type="ARBA" id="ARBA00022679"/>
    </source>
</evidence>
<comment type="subcellular location">
    <subcellularLocation>
        <location evidence="4">Cytoplasm</location>
    </subcellularLocation>
</comment>
<dbReference type="Gene3D" id="3.20.20.70">
    <property type="entry name" value="Aldolase class I"/>
    <property type="match status" value="1"/>
</dbReference>
<keyword evidence="7" id="KW-1185">Reference proteome</keyword>
<feature type="binding site" evidence="4">
    <location>
        <begin position="9"/>
        <end position="10"/>
    </location>
    <ligand>
        <name>1-deoxy-D-xylulose 5-phosphate</name>
        <dbReference type="ChEBI" id="CHEBI:57792"/>
    </ligand>
</feature>